<feature type="coiled-coil region" evidence="1">
    <location>
        <begin position="122"/>
        <end position="174"/>
    </location>
</feature>
<dbReference type="Gene3D" id="2.40.420.20">
    <property type="match status" value="1"/>
</dbReference>
<keyword evidence="1" id="KW-0175">Coiled coil</keyword>
<protein>
    <recommendedName>
        <fullName evidence="5">Membrane fusion protein biotin-lipoyl like domain-containing protein</fullName>
    </recommendedName>
</protein>
<dbReference type="Proteomes" id="UP000019365">
    <property type="component" value="Unassembled WGS sequence"/>
</dbReference>
<keyword evidence="4" id="KW-1185">Reference proteome</keyword>
<dbReference type="EMBL" id="ATAX01000028">
    <property type="protein sequence ID" value="EWM52794.1"/>
    <property type="molecule type" value="Genomic_DNA"/>
</dbReference>
<name>W7UML5_RUMFL</name>
<reference evidence="3 4" key="1">
    <citation type="journal article" date="2014" name="PLoS ONE">
        <title>Rumen cellulosomics: divergent fiber-degrading strategies revealed by comparative genome-wide analysis of six ruminococcal strains.</title>
        <authorList>
            <person name="Dassa B."/>
            <person name="Borovok I."/>
            <person name="Ruimy-Israeli V."/>
            <person name="Lamed R."/>
            <person name="Flint H.J."/>
            <person name="Duncan S.H."/>
            <person name="Henrissat B."/>
            <person name="Coutinho P."/>
            <person name="Morrison M."/>
            <person name="Mosoni P."/>
            <person name="Yeoman C.J."/>
            <person name="White B.A."/>
            <person name="Bayer E.A."/>
        </authorList>
    </citation>
    <scope>NUCLEOTIDE SEQUENCE [LARGE SCALE GENOMIC DNA]</scope>
    <source>
        <strain evidence="3 4">007c</strain>
    </source>
</reference>
<evidence type="ECO:0008006" key="5">
    <source>
        <dbReference type="Google" id="ProtNLM"/>
    </source>
</evidence>
<accession>W7UML5</accession>
<dbReference type="OrthoDB" id="1993375at2"/>
<organism evidence="3 4">
    <name type="scientific">Ruminococcus flavefaciens 007c</name>
    <dbReference type="NCBI Taxonomy" id="1341157"/>
    <lineage>
        <taxon>Bacteria</taxon>
        <taxon>Bacillati</taxon>
        <taxon>Bacillota</taxon>
        <taxon>Clostridia</taxon>
        <taxon>Eubacteriales</taxon>
        <taxon>Oscillospiraceae</taxon>
        <taxon>Ruminococcus</taxon>
    </lineage>
</organism>
<gene>
    <name evidence="3" type="ORF">RF007C_14345</name>
</gene>
<dbReference type="eggNOG" id="COG0845">
    <property type="taxonomic scope" value="Bacteria"/>
</dbReference>
<sequence length="577" mass="63186">MNESKELKEILAEDDEKEKKSPAKKRELIKTLIIIFLAVMLILTFFSNTIMNKSLPEITTETVSSGKLTERIRKDGTVESNQAYDVMIDGNRTVEKIHIKLGQEVKKNDVLFTVSAVDSDTLEAEEKSLDELKLAYETALLKEPLDYSKEDQAIKAARAELNEAIAKRDAARNNSGNAAYEKEQYNRNKNELTRLTALQTKLEDTIKAIDSDSYSEAAPEFSGDLASLCSEFNAAEQEYETANSLLKVAMETGNGIEEARADSDAKEAVRNEKRDAYNNAKNSIRGDLISRLSDVSNSVNDLTNAVNSYSSDSGEGGTSDSYETLAAAVTEKQNALEVLIIELNKTKRTDSITNQKEALDLESKKKAVDKQKEKVDKLKKEAKATEIKSKYSGIVSAINVQPDDKTTEGNPAATIDLADEGYTVSIFVEPEKAKKVKKGAEADIVNNWNGDITAVLKEIKNDNSNGSRQKKLIFSVSGDVKSGERIDLSVPCGGGNYDAIVPKSAVKQDTEGYYVYTVRSKSTPLGNRYYADKVTVEVAASDDVSSAVIGNISRGDYVITAGSKVFGAGDQVRLKDK</sequence>
<evidence type="ECO:0000256" key="1">
    <source>
        <dbReference type="SAM" id="Coils"/>
    </source>
</evidence>
<dbReference type="GO" id="GO:1990281">
    <property type="term" value="C:efflux pump complex"/>
    <property type="evidence" value="ECO:0007669"/>
    <property type="project" value="TreeGrafter"/>
</dbReference>
<evidence type="ECO:0000313" key="3">
    <source>
        <dbReference type="EMBL" id="EWM52794.1"/>
    </source>
</evidence>
<keyword evidence="2" id="KW-0472">Membrane</keyword>
<dbReference type="PATRIC" id="fig|1341157.4.peg.2267"/>
<dbReference type="AlphaFoldDB" id="W7UML5"/>
<keyword evidence="2" id="KW-0812">Transmembrane</keyword>
<feature type="coiled-coil region" evidence="1">
    <location>
        <begin position="361"/>
        <end position="388"/>
    </location>
</feature>
<comment type="caution">
    <text evidence="3">The sequence shown here is derived from an EMBL/GenBank/DDBJ whole genome shotgun (WGS) entry which is preliminary data.</text>
</comment>
<evidence type="ECO:0000313" key="4">
    <source>
        <dbReference type="Proteomes" id="UP000019365"/>
    </source>
</evidence>
<dbReference type="PANTHER" id="PTHR30469">
    <property type="entry name" value="MULTIDRUG RESISTANCE PROTEIN MDTA"/>
    <property type="match status" value="1"/>
</dbReference>
<feature type="transmembrane region" description="Helical" evidence="2">
    <location>
        <begin position="28"/>
        <end position="46"/>
    </location>
</feature>
<keyword evidence="2" id="KW-1133">Transmembrane helix</keyword>
<proteinExistence type="predicted"/>
<dbReference type="GO" id="GO:0015562">
    <property type="term" value="F:efflux transmembrane transporter activity"/>
    <property type="evidence" value="ECO:0007669"/>
    <property type="project" value="TreeGrafter"/>
</dbReference>
<dbReference type="RefSeq" id="WP_037299878.1">
    <property type="nucleotide sequence ID" value="NZ_ATAX01000028.1"/>
</dbReference>
<evidence type="ECO:0000256" key="2">
    <source>
        <dbReference type="SAM" id="Phobius"/>
    </source>
</evidence>
<dbReference type="PANTHER" id="PTHR30469:SF33">
    <property type="entry name" value="SLR1207 PROTEIN"/>
    <property type="match status" value="1"/>
</dbReference>